<dbReference type="InterPro" id="IPR011051">
    <property type="entry name" value="RmlC_Cupin_sf"/>
</dbReference>
<dbReference type="PANTHER" id="PTHR37943:SF1">
    <property type="entry name" value="PROTEIN VES"/>
    <property type="match status" value="1"/>
</dbReference>
<dbReference type="Pfam" id="PF05962">
    <property type="entry name" value="HutD"/>
    <property type="match status" value="1"/>
</dbReference>
<sequence length="195" mass="20558">MRVLRAAEYRSMPWKNGGGVTTEVVVSPAGAGLDDFDWRVSMARVEGSGPFSQFAGIDRTLAVLEGEGIELDIAGRAPISVTRATDPISFPADVPTAAELIGGPITDLNVMTRRGRMTHSVERLVVSNPVEIRTATGTTLVLCLNGDVTVPGTEPVHLGPLDTLLPGPDIASLFIQSVHDTTLFVIRIGGISGND</sequence>
<dbReference type="CDD" id="cd20293">
    <property type="entry name" value="cupin_HutD_N"/>
    <property type="match status" value="1"/>
</dbReference>
<organism evidence="1 2">
    <name type="scientific">Mesorhizobium calcicola</name>
    <dbReference type="NCBI Taxonomy" id="1300310"/>
    <lineage>
        <taxon>Bacteria</taxon>
        <taxon>Pseudomonadati</taxon>
        <taxon>Pseudomonadota</taxon>
        <taxon>Alphaproteobacteria</taxon>
        <taxon>Hyphomicrobiales</taxon>
        <taxon>Phyllobacteriaceae</taxon>
        <taxon>Mesorhizobium</taxon>
    </lineage>
</organism>
<dbReference type="Gene3D" id="2.60.120.10">
    <property type="entry name" value="Jelly Rolls"/>
    <property type="match status" value="1"/>
</dbReference>
<dbReference type="Proteomes" id="UP001597349">
    <property type="component" value="Unassembled WGS sequence"/>
</dbReference>
<gene>
    <name evidence="1" type="ORF">ACFSQT_35875</name>
</gene>
<dbReference type="EMBL" id="JBHUGY010000072">
    <property type="protein sequence ID" value="MFD2058273.1"/>
    <property type="molecule type" value="Genomic_DNA"/>
</dbReference>
<keyword evidence="2" id="KW-1185">Reference proteome</keyword>
<comment type="caution">
    <text evidence="1">The sequence shown here is derived from an EMBL/GenBank/DDBJ whole genome shotgun (WGS) entry which is preliminary data.</text>
</comment>
<dbReference type="RefSeq" id="WP_379026768.1">
    <property type="nucleotide sequence ID" value="NZ_JBHUGY010000072.1"/>
</dbReference>
<accession>A0ABW4WQ98</accession>
<dbReference type="SUPFAM" id="SSF51182">
    <property type="entry name" value="RmlC-like cupins"/>
    <property type="match status" value="1"/>
</dbReference>
<evidence type="ECO:0000313" key="1">
    <source>
        <dbReference type="EMBL" id="MFD2058273.1"/>
    </source>
</evidence>
<protein>
    <submittedName>
        <fullName evidence="1">HutD family protein</fullName>
    </submittedName>
</protein>
<proteinExistence type="predicted"/>
<dbReference type="InterPro" id="IPR010282">
    <property type="entry name" value="Uncharacterised_HutD/Ves"/>
</dbReference>
<dbReference type="PANTHER" id="PTHR37943">
    <property type="entry name" value="PROTEIN VES"/>
    <property type="match status" value="1"/>
</dbReference>
<dbReference type="InterPro" id="IPR014710">
    <property type="entry name" value="RmlC-like_jellyroll"/>
</dbReference>
<name>A0ABW4WQ98_9HYPH</name>
<reference evidence="2" key="1">
    <citation type="journal article" date="2019" name="Int. J. Syst. Evol. Microbiol.">
        <title>The Global Catalogue of Microorganisms (GCM) 10K type strain sequencing project: providing services to taxonomists for standard genome sequencing and annotation.</title>
        <authorList>
            <consortium name="The Broad Institute Genomics Platform"/>
            <consortium name="The Broad Institute Genome Sequencing Center for Infectious Disease"/>
            <person name="Wu L."/>
            <person name="Ma J."/>
        </authorList>
    </citation>
    <scope>NUCLEOTIDE SEQUENCE [LARGE SCALE GENOMIC DNA]</scope>
    <source>
        <strain evidence="2">CGMCC 1.16226</strain>
    </source>
</reference>
<evidence type="ECO:0000313" key="2">
    <source>
        <dbReference type="Proteomes" id="UP001597349"/>
    </source>
</evidence>